<dbReference type="OrthoDB" id="7596099at2"/>
<name>A0A844YHR6_9SPHN</name>
<evidence type="ECO:0000256" key="1">
    <source>
        <dbReference type="SAM" id="SignalP"/>
    </source>
</evidence>
<gene>
    <name evidence="2" type="ORF">GRI48_10505</name>
</gene>
<comment type="caution">
    <text evidence="2">The sequence shown here is derived from an EMBL/GenBank/DDBJ whole genome shotgun (WGS) entry which is preliminary data.</text>
</comment>
<dbReference type="RefSeq" id="WP_160675109.1">
    <property type="nucleotide sequence ID" value="NZ_WTYN01000001.1"/>
</dbReference>
<proteinExistence type="predicted"/>
<keyword evidence="1" id="KW-0732">Signal</keyword>
<evidence type="ECO:0000313" key="3">
    <source>
        <dbReference type="Proteomes" id="UP000445582"/>
    </source>
</evidence>
<keyword evidence="3" id="KW-1185">Reference proteome</keyword>
<organism evidence="2 3">
    <name type="scientific">Qipengyuania oceanensis</name>
    <dbReference type="NCBI Taxonomy" id="1463597"/>
    <lineage>
        <taxon>Bacteria</taxon>
        <taxon>Pseudomonadati</taxon>
        <taxon>Pseudomonadota</taxon>
        <taxon>Alphaproteobacteria</taxon>
        <taxon>Sphingomonadales</taxon>
        <taxon>Erythrobacteraceae</taxon>
        <taxon>Qipengyuania</taxon>
    </lineage>
</organism>
<protein>
    <recommendedName>
        <fullName evidence="4">Fimbrial protein</fullName>
    </recommendedName>
</protein>
<reference evidence="2 3" key="1">
    <citation type="submission" date="2019-12" db="EMBL/GenBank/DDBJ databases">
        <title>Genomic-based taxomic classification of the family Erythrobacteraceae.</title>
        <authorList>
            <person name="Xu L."/>
        </authorList>
    </citation>
    <scope>NUCLEOTIDE SEQUENCE [LARGE SCALE GENOMIC DNA]</scope>
    <source>
        <strain evidence="2 3">MCCC 1A09965</strain>
    </source>
</reference>
<dbReference type="EMBL" id="WTYN01000001">
    <property type="protein sequence ID" value="MXO63442.1"/>
    <property type="molecule type" value="Genomic_DNA"/>
</dbReference>
<sequence>MKKMIFAAAAVSMLSAPAFAADNDSKDFDINARVTPECSMENPSNINLGSLSINRAPGEKALLLTNPAPSEAQTMFISCNTKAQFSVNTLYRGLKTDAPVTDTAQFTNLIRYGIKLTPDRVTNFAGLGSYKPRVQTPGPIASEAQPTGEFHANYSLQVMFDDPDAFKKRPVAGSYTDTVTFSVAAI</sequence>
<dbReference type="AlphaFoldDB" id="A0A844YHR6"/>
<evidence type="ECO:0000313" key="2">
    <source>
        <dbReference type="EMBL" id="MXO63442.1"/>
    </source>
</evidence>
<evidence type="ECO:0008006" key="4">
    <source>
        <dbReference type="Google" id="ProtNLM"/>
    </source>
</evidence>
<feature type="chain" id="PRO_5032785622" description="Fimbrial protein" evidence="1">
    <location>
        <begin position="21"/>
        <end position="186"/>
    </location>
</feature>
<accession>A0A844YHR6</accession>
<feature type="signal peptide" evidence="1">
    <location>
        <begin position="1"/>
        <end position="20"/>
    </location>
</feature>
<dbReference type="Proteomes" id="UP000445582">
    <property type="component" value="Unassembled WGS sequence"/>
</dbReference>